<keyword evidence="11" id="KW-0333">Golgi apparatus</keyword>
<evidence type="ECO:0000259" key="12">
    <source>
        <dbReference type="Pfam" id="PF00852"/>
    </source>
</evidence>
<evidence type="ECO:0000313" key="14">
    <source>
        <dbReference type="EMBL" id="CAG6465497.1"/>
    </source>
</evidence>
<evidence type="ECO:0000256" key="8">
    <source>
        <dbReference type="ARBA" id="ARBA00022989"/>
    </source>
</evidence>
<keyword evidence="8" id="KW-1133">Transmembrane helix</keyword>
<dbReference type="InterPro" id="IPR038577">
    <property type="entry name" value="GT10-like_C_sf"/>
</dbReference>
<dbReference type="Gene3D" id="3.40.50.11660">
    <property type="entry name" value="Glycosyl transferase family 10, C-terminal domain"/>
    <property type="match status" value="1"/>
</dbReference>
<dbReference type="InterPro" id="IPR001503">
    <property type="entry name" value="Glyco_trans_10"/>
</dbReference>
<proteinExistence type="inferred from homology"/>
<evidence type="ECO:0000259" key="13">
    <source>
        <dbReference type="Pfam" id="PF17039"/>
    </source>
</evidence>
<reference evidence="14" key="1">
    <citation type="submission" date="2021-05" db="EMBL/GenBank/DDBJ databases">
        <authorList>
            <person name="Alioto T."/>
            <person name="Alioto T."/>
            <person name="Gomez Garrido J."/>
        </authorList>
    </citation>
    <scope>NUCLEOTIDE SEQUENCE</scope>
</reference>
<accession>A0A8D8AYD6</accession>
<comment type="subcellular location">
    <subcellularLocation>
        <location evidence="1 11">Golgi apparatus</location>
        <location evidence="1 11">Golgi stack membrane</location>
        <topology evidence="1 11">Single-pass type II membrane protein</topology>
    </subcellularLocation>
</comment>
<evidence type="ECO:0000256" key="2">
    <source>
        <dbReference type="ARBA" id="ARBA00004922"/>
    </source>
</evidence>
<dbReference type="SUPFAM" id="SSF53756">
    <property type="entry name" value="UDP-Glycosyltransferase/glycogen phosphorylase"/>
    <property type="match status" value="1"/>
</dbReference>
<organism evidence="14">
    <name type="scientific">Culex pipiens</name>
    <name type="common">House mosquito</name>
    <dbReference type="NCBI Taxonomy" id="7175"/>
    <lineage>
        <taxon>Eukaryota</taxon>
        <taxon>Metazoa</taxon>
        <taxon>Ecdysozoa</taxon>
        <taxon>Arthropoda</taxon>
        <taxon>Hexapoda</taxon>
        <taxon>Insecta</taxon>
        <taxon>Pterygota</taxon>
        <taxon>Neoptera</taxon>
        <taxon>Endopterygota</taxon>
        <taxon>Diptera</taxon>
        <taxon>Nematocera</taxon>
        <taxon>Culicoidea</taxon>
        <taxon>Culicidae</taxon>
        <taxon>Culicinae</taxon>
        <taxon>Culicini</taxon>
        <taxon>Culex</taxon>
        <taxon>Culex</taxon>
    </lineage>
</organism>
<dbReference type="InterPro" id="IPR055270">
    <property type="entry name" value="Glyco_tran_10_C"/>
</dbReference>
<comment type="similarity">
    <text evidence="3 11">Belongs to the glycosyltransferase 10 family.</text>
</comment>
<evidence type="ECO:0000256" key="3">
    <source>
        <dbReference type="ARBA" id="ARBA00008919"/>
    </source>
</evidence>
<dbReference type="FunFam" id="3.40.50.11660:FF:000002">
    <property type="entry name" value="Alpha-(1,3)-fucosyltransferase"/>
    <property type="match status" value="1"/>
</dbReference>
<keyword evidence="10" id="KW-0325">Glycoprotein</keyword>
<dbReference type="Pfam" id="PF17039">
    <property type="entry name" value="Glyco_tran_10_N"/>
    <property type="match status" value="1"/>
</dbReference>
<name>A0A8D8AYD6_CULPI</name>
<evidence type="ECO:0000256" key="10">
    <source>
        <dbReference type="ARBA" id="ARBA00023180"/>
    </source>
</evidence>
<evidence type="ECO:0000256" key="7">
    <source>
        <dbReference type="ARBA" id="ARBA00022968"/>
    </source>
</evidence>
<evidence type="ECO:0000256" key="9">
    <source>
        <dbReference type="ARBA" id="ARBA00023136"/>
    </source>
</evidence>
<dbReference type="Pfam" id="PF00852">
    <property type="entry name" value="Glyco_transf_10"/>
    <property type="match status" value="1"/>
</dbReference>
<evidence type="ECO:0000256" key="6">
    <source>
        <dbReference type="ARBA" id="ARBA00022692"/>
    </source>
</evidence>
<evidence type="ECO:0000256" key="4">
    <source>
        <dbReference type="ARBA" id="ARBA00022676"/>
    </source>
</evidence>
<keyword evidence="5 11" id="KW-0808">Transferase</keyword>
<evidence type="ECO:0000256" key="5">
    <source>
        <dbReference type="ARBA" id="ARBA00022679"/>
    </source>
</evidence>
<protein>
    <recommendedName>
        <fullName evidence="11">Fucosyltransferase</fullName>
        <ecNumber evidence="11">2.4.1.-</ecNumber>
    </recommendedName>
</protein>
<sequence>MGRYRNNKLLIVAAVFVLALWIYVSRKNDKITKRQYNVMVWWSPYKKHHIDYHRKCGQIECRFTSDREASKDEYFMGYLFDGAKITLKDLPKTRKYDEYWALYYDSSPKDVPFLLQSIHLFNFTSSFSRYSDIPLTLQPFTSLEELINYKLMYTYGQKSAFQKNIKLAPILYLQSHCNTLTGRELYVQQLGRHIAIDSYGACLKNKSLPANIEDDATNPRDIRNFYDFVSKYKFMIVYEDVVCEDYISSKFWKSLTLGVVPIYFGATNIRNYLPNPGSAILVEDFAKPADLAQFIQKVSNSEESYMSFLLHKTVDFYPITNQPLVDYLFRQDIQYVEKRKARTIAEFECYVCAQSSAGLQKQAAEREFTCKVPHFPPGNVTHKAMPRVQGFIEQGRAEAAQVEKMIDFVG</sequence>
<evidence type="ECO:0000256" key="11">
    <source>
        <dbReference type="RuleBase" id="RU003832"/>
    </source>
</evidence>
<feature type="domain" description="Fucosyltransferase C-terminal" evidence="12">
    <location>
        <begin position="170"/>
        <end position="310"/>
    </location>
</feature>
<dbReference type="EC" id="2.4.1.-" evidence="11"/>
<dbReference type="PANTHER" id="PTHR11929">
    <property type="entry name" value="ALPHA- 1,3 -FUCOSYLTRANSFERASE"/>
    <property type="match status" value="1"/>
</dbReference>
<dbReference type="GO" id="GO:0046920">
    <property type="term" value="F:alpha-(1-&gt;3)-fucosyltransferase activity"/>
    <property type="evidence" value="ECO:0007669"/>
    <property type="project" value="TreeGrafter"/>
</dbReference>
<keyword evidence="9" id="KW-0472">Membrane</keyword>
<keyword evidence="7" id="KW-0735">Signal-anchor</keyword>
<dbReference type="UniPathway" id="UPA00378"/>
<dbReference type="InterPro" id="IPR031481">
    <property type="entry name" value="Glyco_tran_10_N"/>
</dbReference>
<keyword evidence="6 11" id="KW-0812">Transmembrane</keyword>
<keyword evidence="4 11" id="KW-0328">Glycosyltransferase</keyword>
<dbReference type="AlphaFoldDB" id="A0A8D8AYD6"/>
<dbReference type="EMBL" id="HBUE01053476">
    <property type="protein sequence ID" value="CAG6465497.1"/>
    <property type="molecule type" value="Transcribed_RNA"/>
</dbReference>
<comment type="pathway">
    <text evidence="2">Protein modification; protein glycosylation.</text>
</comment>
<dbReference type="GO" id="GO:0032580">
    <property type="term" value="C:Golgi cisterna membrane"/>
    <property type="evidence" value="ECO:0007669"/>
    <property type="project" value="UniProtKB-SubCell"/>
</dbReference>
<dbReference type="PANTHER" id="PTHR11929:SF194">
    <property type="entry name" value="ALPHA-(1,3)-FUCOSYLTRANSFERASE 10"/>
    <property type="match status" value="1"/>
</dbReference>
<feature type="domain" description="Fucosyltransferase N-terminal" evidence="13">
    <location>
        <begin position="35"/>
        <end position="135"/>
    </location>
</feature>
<evidence type="ECO:0000256" key="1">
    <source>
        <dbReference type="ARBA" id="ARBA00004447"/>
    </source>
</evidence>